<sequence>MIYPVLLMTAVRGQIISPWLEFCIKEQRWDAALSVPRSSLLDSSRFDDGEGRHRKRRQLLWTLDSNQHDCDDDEKLPVS</sequence>
<dbReference type="Proteomes" id="UP000035642">
    <property type="component" value="Unassembled WGS sequence"/>
</dbReference>
<dbReference type="AlphaFoldDB" id="A0A0K0D7X5"/>
<reference evidence="1" key="1">
    <citation type="submission" date="2012-09" db="EMBL/GenBank/DDBJ databases">
        <authorList>
            <person name="Martin A.A."/>
        </authorList>
    </citation>
    <scope>NUCLEOTIDE SEQUENCE</scope>
</reference>
<organism evidence="1 2">
    <name type="scientific">Angiostrongylus cantonensis</name>
    <name type="common">Rat lungworm</name>
    <dbReference type="NCBI Taxonomy" id="6313"/>
    <lineage>
        <taxon>Eukaryota</taxon>
        <taxon>Metazoa</taxon>
        <taxon>Ecdysozoa</taxon>
        <taxon>Nematoda</taxon>
        <taxon>Chromadorea</taxon>
        <taxon>Rhabditida</taxon>
        <taxon>Rhabditina</taxon>
        <taxon>Rhabditomorpha</taxon>
        <taxon>Strongyloidea</taxon>
        <taxon>Metastrongylidae</taxon>
        <taxon>Angiostrongylus</taxon>
    </lineage>
</organism>
<reference evidence="2" key="2">
    <citation type="submission" date="2017-02" db="UniProtKB">
        <authorList>
            <consortium name="WormBaseParasite"/>
        </authorList>
    </citation>
    <scope>IDENTIFICATION</scope>
</reference>
<name>A0A0K0D7X5_ANGCA</name>
<proteinExistence type="predicted"/>
<dbReference type="WBParaSite" id="ACAC_0000617001-mRNA-1">
    <property type="protein sequence ID" value="ACAC_0000617001-mRNA-1"/>
    <property type="gene ID" value="ACAC_0000617001"/>
</dbReference>
<accession>A0A0K0D7X5</accession>
<keyword evidence="1" id="KW-1185">Reference proteome</keyword>
<protein>
    <submittedName>
        <fullName evidence="2">Secreted protein</fullName>
    </submittedName>
</protein>
<evidence type="ECO:0000313" key="2">
    <source>
        <dbReference type="WBParaSite" id="ACAC_0000617001-mRNA-1"/>
    </source>
</evidence>
<evidence type="ECO:0000313" key="1">
    <source>
        <dbReference type="Proteomes" id="UP000035642"/>
    </source>
</evidence>